<evidence type="ECO:0000313" key="2">
    <source>
        <dbReference type="Proteomes" id="UP000198854"/>
    </source>
</evidence>
<dbReference type="AlphaFoldDB" id="A0A1G8AQ45"/>
<evidence type="ECO:0000313" key="1">
    <source>
        <dbReference type="EMBL" id="SDH23004.1"/>
    </source>
</evidence>
<protein>
    <submittedName>
        <fullName evidence="1">Uncharacterized protein</fullName>
    </submittedName>
</protein>
<gene>
    <name evidence="1" type="ORF">SAMN04488136_11162</name>
</gene>
<reference evidence="1 2" key="1">
    <citation type="submission" date="2016-10" db="EMBL/GenBank/DDBJ databases">
        <authorList>
            <person name="de Groot N.N."/>
        </authorList>
    </citation>
    <scope>NUCLEOTIDE SEQUENCE [LARGE SCALE GENOMIC DNA]</scope>
    <source>
        <strain evidence="1 2">CGMCC 1.10228</strain>
    </source>
</reference>
<dbReference type="EMBL" id="FNDD01000011">
    <property type="protein sequence ID" value="SDH23004.1"/>
    <property type="molecule type" value="Genomic_DNA"/>
</dbReference>
<sequence>MGKPSKDWQMASSSYLPDAVTFGDWTLAGKVEDINAISWGDELVPKLIARKSMPPYSQHIVYDKNLIQTLKS</sequence>
<dbReference type="Proteomes" id="UP000198854">
    <property type="component" value="Unassembled WGS sequence"/>
</dbReference>
<accession>A0A1G8AQ45</accession>
<name>A0A1G8AQ45_9VIBR</name>
<organism evidence="1 2">
    <name type="scientific">Vibrio xiamenensis</name>
    <dbReference type="NCBI Taxonomy" id="861298"/>
    <lineage>
        <taxon>Bacteria</taxon>
        <taxon>Pseudomonadati</taxon>
        <taxon>Pseudomonadota</taxon>
        <taxon>Gammaproteobacteria</taxon>
        <taxon>Vibrionales</taxon>
        <taxon>Vibrionaceae</taxon>
        <taxon>Vibrio</taxon>
    </lineage>
</organism>
<proteinExistence type="predicted"/>
<keyword evidence="2" id="KW-1185">Reference proteome</keyword>